<evidence type="ECO:0000313" key="2">
    <source>
        <dbReference type="Proteomes" id="UP001240697"/>
    </source>
</evidence>
<protein>
    <recommendedName>
        <fullName evidence="3">Carbohydrate binding domain-containing protein</fullName>
    </recommendedName>
</protein>
<dbReference type="Gene3D" id="2.10.10.20">
    <property type="entry name" value="Carbohydrate-binding module superfamily 5/12"/>
    <property type="match status" value="1"/>
</dbReference>
<evidence type="ECO:0008006" key="3">
    <source>
        <dbReference type="Google" id="ProtNLM"/>
    </source>
</evidence>
<keyword evidence="2" id="KW-1185">Reference proteome</keyword>
<accession>A0ABY8SVW6</accession>
<sequence length="312" mass="33369">MTQESAALLVPNDITPAMITAGTSVPVVDSGRGEVAWSSSTAYTGSENHINYNGRLYSAVAASTNVPPGTDTTKWRDTGPTNRMAPFDELLSTQARATGSIEYVLRPGFFNGLALYGLLGEQIEITIYDAPGGTIVEHWTQELWEQPLGLYEYLFMPLRALTKKIISDLQLYPDPELHIKITSAGSGAVGIGMIALGFWSTLLGSAVDFGGVEYGASAQVKTYSYIKTEEDGTTTIIPRAPATNITCDVVIDAEQANTAAEILMQVAAKPVAFVASGLPRYAYLNTFGLVSGTVTPVAWQLARVNISVKGYI</sequence>
<dbReference type="RefSeq" id="WP_283488216.1">
    <property type="nucleotide sequence ID" value="NZ_CP125947.1"/>
</dbReference>
<gene>
    <name evidence="1" type="ORF">QMY55_08640</name>
</gene>
<reference evidence="1 2" key="1">
    <citation type="submission" date="2023-05" db="EMBL/GenBank/DDBJ databases">
        <authorList>
            <person name="Yin Y."/>
            <person name="Lu Z."/>
        </authorList>
    </citation>
    <scope>NUCLEOTIDE SEQUENCE [LARGE SCALE GENOMIC DNA]</scope>
    <source>
        <strain evidence="1 2">ZM22</strain>
    </source>
</reference>
<proteinExistence type="predicted"/>
<organism evidence="1 2">
    <name type="scientific">Comamonas resistens</name>
    <dbReference type="NCBI Taxonomy" id="3046670"/>
    <lineage>
        <taxon>Bacteria</taxon>
        <taxon>Pseudomonadati</taxon>
        <taxon>Pseudomonadota</taxon>
        <taxon>Betaproteobacteria</taxon>
        <taxon>Burkholderiales</taxon>
        <taxon>Comamonadaceae</taxon>
        <taxon>Comamonas</taxon>
    </lineage>
</organism>
<dbReference type="EMBL" id="CP125947">
    <property type="protein sequence ID" value="WHS67169.1"/>
    <property type="molecule type" value="Genomic_DNA"/>
</dbReference>
<evidence type="ECO:0000313" key="1">
    <source>
        <dbReference type="EMBL" id="WHS67169.1"/>
    </source>
</evidence>
<name>A0ABY8SVW6_9BURK</name>
<dbReference type="Proteomes" id="UP001240697">
    <property type="component" value="Chromosome"/>
</dbReference>